<evidence type="ECO:0000256" key="8">
    <source>
        <dbReference type="ARBA" id="ARBA00047343"/>
    </source>
</evidence>
<dbReference type="GO" id="GO:0016853">
    <property type="term" value="F:isomerase activity"/>
    <property type="evidence" value="ECO:0007669"/>
    <property type="project" value="UniProtKB-KW"/>
</dbReference>
<evidence type="ECO:0000256" key="7">
    <source>
        <dbReference type="ARBA" id="ARBA00023134"/>
    </source>
</evidence>
<dbReference type="EC" id="2.7.7.13" evidence="3"/>
<keyword evidence="4 13" id="KW-0808">Transferase</keyword>
<comment type="catalytic activity">
    <reaction evidence="8">
        <text>alpha-D-mannose 1-phosphate + GTP + H(+) = GDP-alpha-D-mannose + diphosphate</text>
        <dbReference type="Rhea" id="RHEA:15229"/>
        <dbReference type="ChEBI" id="CHEBI:15378"/>
        <dbReference type="ChEBI" id="CHEBI:33019"/>
        <dbReference type="ChEBI" id="CHEBI:37565"/>
        <dbReference type="ChEBI" id="CHEBI:57527"/>
        <dbReference type="ChEBI" id="CHEBI:58409"/>
        <dbReference type="EC" id="2.7.7.13"/>
    </reaction>
</comment>
<evidence type="ECO:0000256" key="5">
    <source>
        <dbReference type="ARBA" id="ARBA00022695"/>
    </source>
</evidence>
<dbReference type="InterPro" id="IPR001538">
    <property type="entry name" value="Man6P_isomerase-2_C"/>
</dbReference>
<dbReference type="Pfam" id="PF01050">
    <property type="entry name" value="MannoseP_isomer"/>
    <property type="match status" value="1"/>
</dbReference>
<evidence type="ECO:0000313" key="13">
    <source>
        <dbReference type="EMBL" id="XDL15322.1"/>
    </source>
</evidence>
<dbReference type="CDD" id="cd02213">
    <property type="entry name" value="cupin_PMI_typeII_C"/>
    <property type="match status" value="1"/>
</dbReference>
<comment type="similarity">
    <text evidence="2 9">Belongs to the mannose-6-phosphate isomerase type 2 family.</text>
</comment>
<evidence type="ECO:0000259" key="12">
    <source>
        <dbReference type="Pfam" id="PF22640"/>
    </source>
</evidence>
<keyword evidence="13" id="KW-0413">Isomerase</keyword>
<dbReference type="GO" id="GO:0000271">
    <property type="term" value="P:polysaccharide biosynthetic process"/>
    <property type="evidence" value="ECO:0007669"/>
    <property type="project" value="InterPro"/>
</dbReference>
<evidence type="ECO:0000256" key="2">
    <source>
        <dbReference type="ARBA" id="ARBA00006115"/>
    </source>
</evidence>
<dbReference type="Pfam" id="PF22640">
    <property type="entry name" value="ManC_GMP_beta-helix"/>
    <property type="match status" value="1"/>
</dbReference>
<dbReference type="PANTHER" id="PTHR46390">
    <property type="entry name" value="MANNOSE-1-PHOSPHATE GUANYLYLTRANSFERASE"/>
    <property type="match status" value="1"/>
</dbReference>
<dbReference type="InterPro" id="IPR029044">
    <property type="entry name" value="Nucleotide-diphossugar_trans"/>
</dbReference>
<reference evidence="13" key="1">
    <citation type="submission" date="2024-07" db="EMBL/GenBank/DDBJ databases">
        <authorList>
            <person name="Pedron J."/>
        </authorList>
    </citation>
    <scope>NUCLEOTIDE SEQUENCE</scope>
    <source>
        <strain evidence="13">A642-S2-A17</strain>
    </source>
</reference>
<dbReference type="CDD" id="cd02509">
    <property type="entry name" value="GDP-M1P_Guanylyltransferase"/>
    <property type="match status" value="1"/>
</dbReference>
<feature type="domain" description="MannoseP isomerase/GMP-like beta-helix" evidence="12">
    <location>
        <begin position="304"/>
        <end position="352"/>
    </location>
</feature>
<sequence length="477" mass="52651">MSTVIIPVIMCGGSGSRLWPVSREQHPKPFIRLSDGESLIQKALLRALSFDGVKEIITVTNKELLFKAVDAFSEVYKGTTPISYILEPVGRNTAAAIASAALLARKKHGDDAVLMILAADHLIKEKNAFVDAVSQAASLAKQSKLVTFGIQPEKPETGYGYIKYHNNQVERFVEKPSYSRALEYVESGEYLWNSGMFCFSCGTILKEMQRHCPQVVADVEHSINCSRQLEGKGSTQLELDLDSFSQVEDISIDYAVMEKSTEVSVVPCNIGWCDIGSWTALSELGHADESGNTVEGSAEILTQNTNNCYIKADERVIGVVGVENLVIVDTPDALLVASKDNGQDVKSIYNQLKTKGHQAYKIHRTIHRPWGTSTILEEGHNFKINRIVVKPGARLSMQVHHHRSEHWIVMSGAAKIVNGSKNIFLSTNQSTYIPAGEQHRVENPGVIDLIMIEVQSGEYLGDNDIVRFDDNNGGMFQ</sequence>
<evidence type="ECO:0000259" key="10">
    <source>
        <dbReference type="Pfam" id="PF00483"/>
    </source>
</evidence>
<accession>A0AB39IFN7</accession>
<proteinExistence type="inferred from homology"/>
<feature type="domain" description="Nucleotidyl transferase" evidence="10">
    <location>
        <begin position="7"/>
        <end position="288"/>
    </location>
</feature>
<dbReference type="InterPro" id="IPR011051">
    <property type="entry name" value="RmlC_Cupin_sf"/>
</dbReference>
<dbReference type="SUPFAM" id="SSF51182">
    <property type="entry name" value="RmlC-like cupins"/>
    <property type="match status" value="1"/>
</dbReference>
<dbReference type="InterPro" id="IPR051161">
    <property type="entry name" value="Mannose-6P_isomerase_type2"/>
</dbReference>
<keyword evidence="7" id="KW-0342">GTP-binding</keyword>
<evidence type="ECO:0000256" key="1">
    <source>
        <dbReference type="ARBA" id="ARBA00004823"/>
    </source>
</evidence>
<evidence type="ECO:0000256" key="4">
    <source>
        <dbReference type="ARBA" id="ARBA00022679"/>
    </source>
</evidence>
<dbReference type="Pfam" id="PF00483">
    <property type="entry name" value="NTP_transferase"/>
    <property type="match status" value="1"/>
</dbReference>
<dbReference type="NCBIfam" id="TIGR01479">
    <property type="entry name" value="GMP_PMI"/>
    <property type="match status" value="1"/>
</dbReference>
<dbReference type="Gene3D" id="3.90.550.10">
    <property type="entry name" value="Spore Coat Polysaccharide Biosynthesis Protein SpsA, Chain A"/>
    <property type="match status" value="1"/>
</dbReference>
<dbReference type="RefSeq" id="WP_226100408.1">
    <property type="nucleotide sequence ID" value="NZ_CP162411.1"/>
</dbReference>
<evidence type="ECO:0000259" key="11">
    <source>
        <dbReference type="Pfam" id="PF01050"/>
    </source>
</evidence>
<dbReference type="InterPro" id="IPR054566">
    <property type="entry name" value="ManC/GMP-like_b-helix"/>
</dbReference>
<dbReference type="Gene3D" id="2.60.120.10">
    <property type="entry name" value="Jelly Rolls"/>
    <property type="match status" value="1"/>
</dbReference>
<evidence type="ECO:0000256" key="9">
    <source>
        <dbReference type="RuleBase" id="RU004190"/>
    </source>
</evidence>
<evidence type="ECO:0000256" key="6">
    <source>
        <dbReference type="ARBA" id="ARBA00022741"/>
    </source>
</evidence>
<evidence type="ECO:0000256" key="3">
    <source>
        <dbReference type="ARBA" id="ARBA00012387"/>
    </source>
</evidence>
<dbReference type="InterPro" id="IPR049577">
    <property type="entry name" value="GMPP_N"/>
</dbReference>
<dbReference type="FunFam" id="3.90.550.10:FF:000046">
    <property type="entry name" value="Mannose-1-phosphate guanylyltransferase (GDP)"/>
    <property type="match status" value="1"/>
</dbReference>
<dbReference type="GO" id="GO:0009298">
    <property type="term" value="P:GDP-mannose biosynthetic process"/>
    <property type="evidence" value="ECO:0007669"/>
    <property type="project" value="TreeGrafter"/>
</dbReference>
<dbReference type="InterPro" id="IPR005835">
    <property type="entry name" value="NTP_transferase_dom"/>
</dbReference>
<dbReference type="GO" id="GO:0004475">
    <property type="term" value="F:mannose-1-phosphate guanylyltransferase (GTP) activity"/>
    <property type="evidence" value="ECO:0007669"/>
    <property type="project" value="UniProtKB-EC"/>
</dbReference>
<dbReference type="InterPro" id="IPR006375">
    <property type="entry name" value="Man1P_GuaTrfase/Man6P_Isoase"/>
</dbReference>
<keyword evidence="6" id="KW-0547">Nucleotide-binding</keyword>
<dbReference type="EMBL" id="CP162411">
    <property type="protein sequence ID" value="XDL15322.1"/>
    <property type="molecule type" value="Genomic_DNA"/>
</dbReference>
<dbReference type="AlphaFoldDB" id="A0AB39IFN7"/>
<comment type="pathway">
    <text evidence="1">Nucleotide-sugar biosynthesis; GDP-alpha-D-mannose biosynthesis; GDP-alpha-D-mannose from alpha-D-mannose 1-phosphate (GTP route): step 1/1.</text>
</comment>
<feature type="domain" description="Mannose-6-phosphate isomerase type II C-terminal" evidence="11">
    <location>
        <begin position="356"/>
        <end position="470"/>
    </location>
</feature>
<dbReference type="InterPro" id="IPR014710">
    <property type="entry name" value="RmlC-like_jellyroll"/>
</dbReference>
<dbReference type="PANTHER" id="PTHR46390:SF1">
    <property type="entry name" value="MANNOSE-1-PHOSPHATE GUANYLYLTRANSFERASE"/>
    <property type="match status" value="1"/>
</dbReference>
<dbReference type="GO" id="GO:0005525">
    <property type="term" value="F:GTP binding"/>
    <property type="evidence" value="ECO:0007669"/>
    <property type="project" value="UniProtKB-KW"/>
</dbReference>
<protein>
    <recommendedName>
        <fullName evidence="3">mannose-1-phosphate guanylyltransferase</fullName>
        <ecNumber evidence="3">2.7.7.13</ecNumber>
    </recommendedName>
</protein>
<keyword evidence="5 13" id="KW-0548">Nucleotidyltransferase</keyword>
<name>A0AB39IFN7_9GAMM</name>
<gene>
    <name evidence="13" type="ORF">LF923_0003430</name>
</gene>
<organism evidence="13">
    <name type="scientific">Dickeya oryzae</name>
    <dbReference type="NCBI Taxonomy" id="1240404"/>
    <lineage>
        <taxon>Bacteria</taxon>
        <taxon>Pseudomonadati</taxon>
        <taxon>Pseudomonadota</taxon>
        <taxon>Gammaproteobacteria</taxon>
        <taxon>Enterobacterales</taxon>
        <taxon>Pectobacteriaceae</taxon>
        <taxon>Dickeya</taxon>
    </lineage>
</organism>
<dbReference type="FunFam" id="2.60.120.10:FF:000032">
    <property type="entry name" value="Mannose-1-phosphate guanylyltransferase/mannose-6-phosphate isomerase"/>
    <property type="match status" value="1"/>
</dbReference>
<dbReference type="SUPFAM" id="SSF53448">
    <property type="entry name" value="Nucleotide-diphospho-sugar transferases"/>
    <property type="match status" value="1"/>
</dbReference>